<reference evidence="1 2" key="1">
    <citation type="submission" date="2016-01" db="EMBL/GenBank/DDBJ databases">
        <title>The new phylogeny of the genus Mycobacterium.</title>
        <authorList>
            <person name="Tarcisio F."/>
            <person name="Conor M."/>
            <person name="Antonella G."/>
            <person name="Elisabetta G."/>
            <person name="Giulia F.S."/>
            <person name="Sara T."/>
            <person name="Anna F."/>
            <person name="Clotilde B."/>
            <person name="Roberto B."/>
            <person name="Veronica D.S."/>
            <person name="Fabio R."/>
            <person name="Monica P."/>
            <person name="Olivier J."/>
            <person name="Enrico T."/>
            <person name="Nicola S."/>
        </authorList>
    </citation>
    <scope>NUCLEOTIDE SEQUENCE [LARGE SCALE GENOMIC DNA]</scope>
    <source>
        <strain evidence="1 2">DSM 44179</strain>
    </source>
</reference>
<accession>A0A1X1QZ44</accession>
<comment type="caution">
    <text evidence="1">The sequence shown here is derived from an EMBL/GenBank/DDBJ whole genome shotgun (WGS) entry which is preliminary data.</text>
</comment>
<proteinExistence type="predicted"/>
<dbReference type="Proteomes" id="UP000193484">
    <property type="component" value="Unassembled WGS sequence"/>
</dbReference>
<sequence length="136" mass="14133">MAHRELTQTLAEVLGEVATVTAEPDGSLTVAVAGAVAALRVLTVADGLEMVSLNQPLAWDLPDTAETRDTVLRQAAATMLGTVTAVERPDPDAAGTVVDVLLRYNFPGSGLSAEALRTLILMVLAAGADLRRELLG</sequence>
<evidence type="ECO:0000313" key="2">
    <source>
        <dbReference type="Proteomes" id="UP000193484"/>
    </source>
</evidence>
<protein>
    <submittedName>
        <fullName evidence="1">Uncharacterized protein</fullName>
    </submittedName>
</protein>
<keyword evidence="2" id="KW-1185">Reference proteome</keyword>
<organism evidence="1 2">
    <name type="scientific">Mycolicibacterium fallax</name>
    <name type="common">Mycobacterium fallax</name>
    <dbReference type="NCBI Taxonomy" id="1793"/>
    <lineage>
        <taxon>Bacteria</taxon>
        <taxon>Bacillati</taxon>
        <taxon>Actinomycetota</taxon>
        <taxon>Actinomycetes</taxon>
        <taxon>Mycobacteriales</taxon>
        <taxon>Mycobacteriaceae</taxon>
        <taxon>Mycolicibacterium</taxon>
    </lineage>
</organism>
<dbReference type="AlphaFoldDB" id="A0A1X1QZ44"/>
<evidence type="ECO:0000313" key="1">
    <source>
        <dbReference type="EMBL" id="ORU96693.1"/>
    </source>
</evidence>
<dbReference type="EMBL" id="LQOJ01000073">
    <property type="protein sequence ID" value="ORU96693.1"/>
    <property type="molecule type" value="Genomic_DNA"/>
</dbReference>
<dbReference type="RefSeq" id="WP_085100519.1">
    <property type="nucleotide sequence ID" value="NZ_AP022603.1"/>
</dbReference>
<dbReference type="STRING" id="1793.AWC04_19120"/>
<gene>
    <name evidence="1" type="ORF">AWC04_19120</name>
</gene>
<name>A0A1X1QZ44_MYCFA</name>